<dbReference type="Gene3D" id="3.40.50.300">
    <property type="entry name" value="P-loop containing nucleotide triphosphate hydrolases"/>
    <property type="match status" value="2"/>
</dbReference>
<dbReference type="InterPro" id="IPR050742">
    <property type="entry name" value="Helicase_Restrict-Modif_Enz"/>
</dbReference>
<dbReference type="GO" id="GO:0003677">
    <property type="term" value="F:DNA binding"/>
    <property type="evidence" value="ECO:0007669"/>
    <property type="project" value="InterPro"/>
</dbReference>
<dbReference type="InterPro" id="IPR027417">
    <property type="entry name" value="P-loop_NTPase"/>
</dbReference>
<accession>A0A9D9BWB5</accession>
<evidence type="ECO:0000313" key="3">
    <source>
        <dbReference type="Proteomes" id="UP000668060"/>
    </source>
</evidence>
<protein>
    <submittedName>
        <fullName evidence="2">DEAD/DEAH box helicase family protein</fullName>
    </submittedName>
</protein>
<evidence type="ECO:0000259" key="1">
    <source>
        <dbReference type="Pfam" id="PF04851"/>
    </source>
</evidence>
<keyword evidence="2" id="KW-0347">Helicase</keyword>
<sequence>MPISKNFSKSPFDIIHPKDRWRPDIDFSEENVQRFYAPFVEKLREEIYEWRQFGYEGISETSRLLLHYWFNTSHATGFQYYFGQRESVESVVYLFEKLKVRSSSDLMKLDSLGISRTILNDSWLRLVIKQATGTGKTKVLMLLIVWSYFHKLFEKDSLLSKNFLLIAPNTIVLDRLKKDIVGLKVFHEDPIIPFDGYSNKNWNFSPTVHIQDQIGSISDLGNIFLTNIQRFSNRNVENSNEDLSNYFLGKTPVKKTIDNKVRVKNIVNKLDDLIVLNDEAHHIHEDNAWKRAIEDIDNSLIQKGKKLNLQIDVTATPKHKKGEIFIQTISDYPLVEAIYQDVVKKPVIPDLPSREKLKQYSSSVFSERYRDYLNLGYETWEKQFNKHKKLGKKALLFVMVDDTKNCDDVADYLRATFPLLKNGTFVIHTKDNTKDATGEISENTARGKQELEKLRSLVNTVDDFTSPIRAIVSVLMLKEGWDVKNVTTIVGLRAYASHILPEQTLGRGLRRMYFDQNIDEELDVIGTDNFIDYVKGISEEGVELEEIPTGGKNPESGPVLIEVDHDNPNKNLDELEIEIPELSRRHGRDYLSLDLLSPKSFNFTPIKLKSYSKEEELKKIVFRETIDNKEIKSIYFDNLNHVNVQSVLHFYTDTILSDLRIRNIGINHFIYEKLKIFISNYLFGEFVNIEAINVLRNLSEPDVAQLIRKIFKDEINKLTLSELPFKESLESKLITKSKPYLASRKKDYYSPKKSVFNLISGDSKFEIEFCEYLDHFEDVISFFKNDIQLKQSIEYVKHDGSIGAYFPDFFIKLTDGTRWIVETKGAQTVNDPIKFARLQVWCEDASNSQDHSWQCLYIRQEIWKNLKPKPNTFKVLADYIKLNQFL</sequence>
<evidence type="ECO:0000313" key="2">
    <source>
        <dbReference type="EMBL" id="MBO6971301.1"/>
    </source>
</evidence>
<feature type="domain" description="Helicase/UvrB N-terminal" evidence="1">
    <location>
        <begin position="124"/>
        <end position="318"/>
    </location>
</feature>
<keyword evidence="2" id="KW-0547">Nucleotide-binding</keyword>
<dbReference type="GO" id="GO:0016787">
    <property type="term" value="F:hydrolase activity"/>
    <property type="evidence" value="ECO:0007669"/>
    <property type="project" value="InterPro"/>
</dbReference>
<dbReference type="Proteomes" id="UP000668060">
    <property type="component" value="Unassembled WGS sequence"/>
</dbReference>
<organism evidence="2 3">
    <name type="scientific">Prochlorococcus marinus CUG1433</name>
    <dbReference type="NCBI Taxonomy" id="2774506"/>
    <lineage>
        <taxon>Bacteria</taxon>
        <taxon>Bacillati</taxon>
        <taxon>Cyanobacteriota</taxon>
        <taxon>Cyanophyceae</taxon>
        <taxon>Synechococcales</taxon>
        <taxon>Prochlorococcaceae</taxon>
        <taxon>Prochlorococcus</taxon>
    </lineage>
</organism>
<keyword evidence="2" id="KW-0378">Hydrolase</keyword>
<dbReference type="EMBL" id="JAEPLN010000001">
    <property type="protein sequence ID" value="MBO6971301.1"/>
    <property type="molecule type" value="Genomic_DNA"/>
</dbReference>
<dbReference type="GO" id="GO:0005829">
    <property type="term" value="C:cytosol"/>
    <property type="evidence" value="ECO:0007669"/>
    <property type="project" value="TreeGrafter"/>
</dbReference>
<name>A0A9D9BWB5_PROMR</name>
<dbReference type="InterPro" id="IPR006935">
    <property type="entry name" value="Helicase/UvrB_N"/>
</dbReference>
<reference evidence="2" key="1">
    <citation type="journal article" date="2021" name="Front. Mar. Sci.">
        <title>Genomes of Diverse Isolates of Prochlorococcus High-Light-Adapted Clade II in the Western Pacific Ocean.</title>
        <authorList>
            <person name="Yan W."/>
            <person name="Feng X."/>
            <person name="Zhang W."/>
            <person name="Nawaz M.Z."/>
            <person name="Luo T."/>
            <person name="Zhang R."/>
            <person name="Jiao N."/>
        </authorList>
    </citation>
    <scope>NUCLEOTIDE SEQUENCE</scope>
    <source>
        <strain evidence="2">CUG1433</strain>
    </source>
</reference>
<dbReference type="SUPFAM" id="SSF52540">
    <property type="entry name" value="P-loop containing nucleoside triphosphate hydrolases"/>
    <property type="match status" value="1"/>
</dbReference>
<dbReference type="Pfam" id="PF04851">
    <property type="entry name" value="ResIII"/>
    <property type="match status" value="1"/>
</dbReference>
<proteinExistence type="predicted"/>
<dbReference type="PANTHER" id="PTHR47396:SF1">
    <property type="entry name" value="ATP-DEPENDENT HELICASE IRC3-RELATED"/>
    <property type="match status" value="1"/>
</dbReference>
<keyword evidence="2" id="KW-0067">ATP-binding</keyword>
<dbReference type="GO" id="GO:0005524">
    <property type="term" value="F:ATP binding"/>
    <property type="evidence" value="ECO:0007669"/>
    <property type="project" value="InterPro"/>
</dbReference>
<dbReference type="GO" id="GO:0004386">
    <property type="term" value="F:helicase activity"/>
    <property type="evidence" value="ECO:0007669"/>
    <property type="project" value="UniProtKB-KW"/>
</dbReference>
<comment type="caution">
    <text evidence="2">The sequence shown here is derived from an EMBL/GenBank/DDBJ whole genome shotgun (WGS) entry which is preliminary data.</text>
</comment>
<dbReference type="AlphaFoldDB" id="A0A9D9BWB5"/>
<dbReference type="PANTHER" id="PTHR47396">
    <property type="entry name" value="TYPE I RESTRICTION ENZYME ECOKI R PROTEIN"/>
    <property type="match status" value="1"/>
</dbReference>
<gene>
    <name evidence="2" type="ORF">JJ842_05170</name>
</gene>